<proteinExistence type="inferred from homology"/>
<dbReference type="PRINTS" id="PR00039">
    <property type="entry name" value="HTHLYSR"/>
</dbReference>
<keyword evidence="5" id="KW-0804">Transcription</keyword>
<evidence type="ECO:0000256" key="4">
    <source>
        <dbReference type="ARBA" id="ARBA00023159"/>
    </source>
</evidence>
<dbReference type="SUPFAM" id="SSF46785">
    <property type="entry name" value="Winged helix' DNA-binding domain"/>
    <property type="match status" value="1"/>
</dbReference>
<dbReference type="GeneID" id="83619126"/>
<dbReference type="GO" id="GO:0003677">
    <property type="term" value="F:DNA binding"/>
    <property type="evidence" value="ECO:0007669"/>
    <property type="project" value="UniProtKB-KW"/>
</dbReference>
<dbReference type="Gene3D" id="1.10.10.10">
    <property type="entry name" value="Winged helix-like DNA-binding domain superfamily/Winged helix DNA-binding domain"/>
    <property type="match status" value="1"/>
</dbReference>
<evidence type="ECO:0000259" key="6">
    <source>
        <dbReference type="PROSITE" id="PS50931"/>
    </source>
</evidence>
<dbReference type="PROSITE" id="PS50931">
    <property type="entry name" value="HTH_LYSR"/>
    <property type="match status" value="1"/>
</dbReference>
<dbReference type="CDD" id="cd05466">
    <property type="entry name" value="PBP2_LTTR_substrate"/>
    <property type="match status" value="1"/>
</dbReference>
<reference evidence="7" key="1">
    <citation type="submission" date="2022-09" db="EMBL/GenBank/DDBJ databases">
        <title>The genome sequence of Rhodococcus aetherivorans N1.</title>
        <authorList>
            <person name="Jiang W."/>
        </authorList>
    </citation>
    <scope>NUCLEOTIDE SEQUENCE</scope>
    <source>
        <strain evidence="7">N1</strain>
    </source>
</reference>
<dbReference type="Pfam" id="PF03466">
    <property type="entry name" value="LysR_substrate"/>
    <property type="match status" value="1"/>
</dbReference>
<dbReference type="RefSeq" id="WP_210432787.1">
    <property type="nucleotide sequence ID" value="NZ_CP088969.1"/>
</dbReference>
<keyword evidence="3" id="KW-0238">DNA-binding</keyword>
<dbReference type="PANTHER" id="PTHR30346">
    <property type="entry name" value="TRANSCRIPTIONAL DUAL REGULATOR HCAR-RELATED"/>
    <property type="match status" value="1"/>
</dbReference>
<dbReference type="EMBL" id="CP106982">
    <property type="protein sequence ID" value="UYF94546.1"/>
    <property type="molecule type" value="Genomic_DNA"/>
</dbReference>
<protein>
    <submittedName>
        <fullName evidence="7">LysR substrate-binding domain-containing protein</fullName>
    </submittedName>
</protein>
<evidence type="ECO:0000256" key="5">
    <source>
        <dbReference type="ARBA" id="ARBA00023163"/>
    </source>
</evidence>
<dbReference type="Pfam" id="PF00126">
    <property type="entry name" value="HTH_1"/>
    <property type="match status" value="1"/>
</dbReference>
<name>A0AA46NYK0_9NOCA</name>
<dbReference type="GO" id="GO:0032993">
    <property type="term" value="C:protein-DNA complex"/>
    <property type="evidence" value="ECO:0007669"/>
    <property type="project" value="TreeGrafter"/>
</dbReference>
<evidence type="ECO:0000313" key="7">
    <source>
        <dbReference type="EMBL" id="UYF94546.1"/>
    </source>
</evidence>
<evidence type="ECO:0000256" key="2">
    <source>
        <dbReference type="ARBA" id="ARBA00023015"/>
    </source>
</evidence>
<keyword evidence="2" id="KW-0805">Transcription regulation</keyword>
<evidence type="ECO:0000256" key="1">
    <source>
        <dbReference type="ARBA" id="ARBA00009437"/>
    </source>
</evidence>
<organism evidence="7 8">
    <name type="scientific">Rhodococcus aetherivorans</name>
    <dbReference type="NCBI Taxonomy" id="191292"/>
    <lineage>
        <taxon>Bacteria</taxon>
        <taxon>Bacillati</taxon>
        <taxon>Actinomycetota</taxon>
        <taxon>Actinomycetes</taxon>
        <taxon>Mycobacteriales</taxon>
        <taxon>Nocardiaceae</taxon>
        <taxon>Rhodococcus</taxon>
    </lineage>
</organism>
<dbReference type="FunFam" id="1.10.10.10:FF:000001">
    <property type="entry name" value="LysR family transcriptional regulator"/>
    <property type="match status" value="1"/>
</dbReference>
<dbReference type="PANTHER" id="PTHR30346:SF28">
    <property type="entry name" value="HTH-TYPE TRANSCRIPTIONAL REGULATOR CYNR"/>
    <property type="match status" value="1"/>
</dbReference>
<dbReference type="InterPro" id="IPR036390">
    <property type="entry name" value="WH_DNA-bd_sf"/>
</dbReference>
<accession>A0AA46NYK0</accession>
<comment type="similarity">
    <text evidence="1">Belongs to the LysR transcriptional regulatory family.</text>
</comment>
<feature type="domain" description="HTH lysR-type" evidence="6">
    <location>
        <begin position="1"/>
        <end position="58"/>
    </location>
</feature>
<dbReference type="InterPro" id="IPR000847">
    <property type="entry name" value="LysR_HTH_N"/>
</dbReference>
<dbReference type="AlphaFoldDB" id="A0AA46NYK0"/>
<dbReference type="Gene3D" id="3.40.190.290">
    <property type="match status" value="1"/>
</dbReference>
<evidence type="ECO:0000256" key="3">
    <source>
        <dbReference type="ARBA" id="ARBA00023125"/>
    </source>
</evidence>
<dbReference type="InterPro" id="IPR036388">
    <property type="entry name" value="WH-like_DNA-bd_sf"/>
</dbReference>
<keyword evidence="4" id="KW-0010">Activator</keyword>
<gene>
    <name evidence="7" type="ORF">OCS65_01870</name>
</gene>
<sequence length="338" mass="36627">MDLRQIEYFLAVVDCGGVTRAAAQLRVAQPSLSQAVRKLEKDLGVELFHRVGRGLVLAPAGEALVGPARTILREVGAAENAVRDVGAMRGGRIDIASLSDLSSDPLSVWVAKFRHQYPDIRFRIEEREETADVVSLVKSGACELGILALPLPAEELVGEELIDQQLVLVCPPGTDARWPDPVPIEQLSGVPFVMSGRGTATRDFIERSLRLHGVEPDVAVEVRQRGAVLPIVLAGGGVSIVALRSGLDAILRGGVVRELSPRLTRKMGVVHRPGRITEASTEFLVCARASFEEFAQSVAGYMANGLSLVEAGRLTREEGDRRLREDNARASMIHRQLQ</sequence>
<dbReference type="Proteomes" id="UP001163947">
    <property type="component" value="Chromosome"/>
</dbReference>
<dbReference type="GO" id="GO:0003700">
    <property type="term" value="F:DNA-binding transcription factor activity"/>
    <property type="evidence" value="ECO:0007669"/>
    <property type="project" value="InterPro"/>
</dbReference>
<evidence type="ECO:0000313" key="8">
    <source>
        <dbReference type="Proteomes" id="UP001163947"/>
    </source>
</evidence>
<dbReference type="SUPFAM" id="SSF53850">
    <property type="entry name" value="Periplasmic binding protein-like II"/>
    <property type="match status" value="1"/>
</dbReference>
<dbReference type="InterPro" id="IPR005119">
    <property type="entry name" value="LysR_subst-bd"/>
</dbReference>